<protein>
    <submittedName>
        <fullName evidence="1">Uncharacterized protein</fullName>
    </submittedName>
</protein>
<name>A0AAV9J176_CYACA</name>
<dbReference type="Proteomes" id="UP001301350">
    <property type="component" value="Unassembled WGS sequence"/>
</dbReference>
<reference evidence="1 2" key="1">
    <citation type="submission" date="2022-07" db="EMBL/GenBank/DDBJ databases">
        <title>Genome-wide signatures of adaptation to extreme environments.</title>
        <authorList>
            <person name="Cho C.H."/>
            <person name="Yoon H.S."/>
        </authorList>
    </citation>
    <scope>NUCLEOTIDE SEQUENCE [LARGE SCALE GENOMIC DNA]</scope>
    <source>
        <strain evidence="1 2">DBV 063 E5</strain>
    </source>
</reference>
<accession>A0AAV9J176</accession>
<gene>
    <name evidence="1" type="ORF">CDCA_CDCA15G4090</name>
</gene>
<proteinExistence type="predicted"/>
<organism evidence="1 2">
    <name type="scientific">Cyanidium caldarium</name>
    <name type="common">Red alga</name>
    <dbReference type="NCBI Taxonomy" id="2771"/>
    <lineage>
        <taxon>Eukaryota</taxon>
        <taxon>Rhodophyta</taxon>
        <taxon>Bangiophyceae</taxon>
        <taxon>Cyanidiales</taxon>
        <taxon>Cyanidiaceae</taxon>
        <taxon>Cyanidium</taxon>
    </lineage>
</organism>
<sequence length="231" mass="24369">MVATTEDAPLSERDHSCGWQVMEGLVRGVVFGAMWGTLAGLWQIQRGGGGGLSWRARFEHAANRQAAAASLRSPAFAAGSAFHPPRPFAYPSHHYVSAVAGCAAGRALDFSLFLALYYGLSCSLERWHAAAVQQADAETEPQPATPMHAWLQNARWRAALAGAFTGVAVTLSRGGVLRARRWLLRRSGGALGEAVSAAPLMPRSAVPLAAASVATGALTGSVCYVIETLRE</sequence>
<dbReference type="EMBL" id="JANCYW010000015">
    <property type="protein sequence ID" value="KAK4538065.1"/>
    <property type="molecule type" value="Genomic_DNA"/>
</dbReference>
<keyword evidence="2" id="KW-1185">Reference proteome</keyword>
<evidence type="ECO:0000313" key="1">
    <source>
        <dbReference type="EMBL" id="KAK4538065.1"/>
    </source>
</evidence>
<dbReference type="AlphaFoldDB" id="A0AAV9J176"/>
<comment type="caution">
    <text evidence="1">The sequence shown here is derived from an EMBL/GenBank/DDBJ whole genome shotgun (WGS) entry which is preliminary data.</text>
</comment>
<evidence type="ECO:0000313" key="2">
    <source>
        <dbReference type="Proteomes" id="UP001301350"/>
    </source>
</evidence>